<reference evidence="6 7" key="2">
    <citation type="journal article" date="2024" name="Microb. Biotechnol.">
        <title>The involvement of multiple ABC transporters in daunorubicin efflux in Streptomyces coeruleorubidus.</title>
        <authorList>
            <person name="Dong J."/>
            <person name="Ning J."/>
            <person name="Tian Y."/>
            <person name="Li H."/>
            <person name="Chen H."/>
            <person name="Guan W."/>
        </authorList>
    </citation>
    <scope>NUCLEOTIDE SEQUENCE [LARGE SCALE GENOMIC DNA]</scope>
    <source>
        <strain evidence="6 7">CICC 11043</strain>
    </source>
</reference>
<evidence type="ECO:0000313" key="7">
    <source>
        <dbReference type="Proteomes" id="UP001305002"/>
    </source>
</evidence>
<dbReference type="PANTHER" id="PTHR30408:SF12">
    <property type="entry name" value="TYPE I RESTRICTION ENZYME MJAVIII SPECIFICITY SUBUNIT"/>
    <property type="match status" value="1"/>
</dbReference>
<dbReference type="Gene3D" id="3.90.220.20">
    <property type="entry name" value="DNA methylase specificity domains"/>
    <property type="match status" value="2"/>
</dbReference>
<dbReference type="CDD" id="cd17290">
    <property type="entry name" value="RMtype1_S_AleSS8ORF2795P_TRD1-CR1_like"/>
    <property type="match status" value="1"/>
</dbReference>
<evidence type="ECO:0000256" key="4">
    <source>
        <dbReference type="SAM" id="Coils"/>
    </source>
</evidence>
<sequence length="426" mass="46273">MSWPTAPLKRLVDPTRPITYGIVQAGPDTPGGIPYIRPVDMTQYDGVPDVKRLQRTTHEIAQSYRRSTVAAGDIVVSIGPSYGKTMVVPHILAGANLTQGTARVAPAKNVSRRYLYWALQSALAKQFWDSSVGGATFRALNLEPLGRTPIPLAPLAEQHRIADFLDAETARIDALVLHRYKQSELLGERFESLAKSVTGRTAFRSGTLPDGWSTQQLRRTIKSIKTGTTPSSDDSEIWVEHTQTDTVPWYGPSSIGALLGLTPSLKRLPRSAMAERVVPKFPSGSVLVIGIGATAGKVAYLDHEGTGNQQITALAPELDMVGRFLAWQLWAATDELRELAPYTTLPIINNDFLKSFPIAVPPAAHQRVVVERLDLAASRLRALERTAQQATNLLAERRQALITAAVTGQFDVSTASGRNVTDGVTA</sequence>
<dbReference type="RefSeq" id="WP_317925892.1">
    <property type="nucleotide sequence ID" value="NZ_CP137524.1"/>
</dbReference>
<protein>
    <submittedName>
        <fullName evidence="6">Restriction endonuclease subunit S</fullName>
        <ecNumber evidence="6">3.1.21.-</ecNumber>
    </submittedName>
</protein>
<keyword evidence="6" id="KW-0378">Hydrolase</keyword>
<dbReference type="EMBL" id="CP137524">
    <property type="protein sequence ID" value="WOT35393.1"/>
    <property type="molecule type" value="Genomic_DNA"/>
</dbReference>
<dbReference type="GO" id="GO:0004519">
    <property type="term" value="F:endonuclease activity"/>
    <property type="evidence" value="ECO:0007669"/>
    <property type="project" value="UniProtKB-KW"/>
</dbReference>
<evidence type="ECO:0000259" key="5">
    <source>
        <dbReference type="Pfam" id="PF01420"/>
    </source>
</evidence>
<dbReference type="InterPro" id="IPR044946">
    <property type="entry name" value="Restrct_endonuc_typeI_TRD_sf"/>
</dbReference>
<evidence type="ECO:0000256" key="3">
    <source>
        <dbReference type="ARBA" id="ARBA00023125"/>
    </source>
</evidence>
<comment type="similarity">
    <text evidence="1">Belongs to the type-I restriction system S methylase family.</text>
</comment>
<feature type="domain" description="Type I restriction modification DNA specificity" evidence="5">
    <location>
        <begin position="212"/>
        <end position="375"/>
    </location>
</feature>
<dbReference type="PANTHER" id="PTHR30408">
    <property type="entry name" value="TYPE-1 RESTRICTION ENZYME ECOKI SPECIFICITY PROTEIN"/>
    <property type="match status" value="1"/>
</dbReference>
<feature type="domain" description="Type I restriction modification DNA specificity" evidence="5">
    <location>
        <begin position="30"/>
        <end position="170"/>
    </location>
</feature>
<dbReference type="InterPro" id="IPR052021">
    <property type="entry name" value="Type-I_RS_S_subunit"/>
</dbReference>
<keyword evidence="6" id="KW-0255">Endonuclease</keyword>
<dbReference type="GO" id="GO:0016787">
    <property type="term" value="F:hydrolase activity"/>
    <property type="evidence" value="ECO:0007669"/>
    <property type="project" value="UniProtKB-KW"/>
</dbReference>
<keyword evidence="7" id="KW-1185">Reference proteome</keyword>
<gene>
    <name evidence="6" type="ORF">R5U08_15180</name>
</gene>
<keyword evidence="3" id="KW-0238">DNA-binding</keyword>
<keyword evidence="2" id="KW-0680">Restriction system</keyword>
<keyword evidence="4" id="KW-0175">Coiled coil</keyword>
<dbReference type="Pfam" id="PF01420">
    <property type="entry name" value="Methylase_S"/>
    <property type="match status" value="2"/>
</dbReference>
<dbReference type="Proteomes" id="UP001305002">
    <property type="component" value="Chromosome"/>
</dbReference>
<name>A0ABZ0KCD9_STRC4</name>
<dbReference type="EC" id="3.1.21.-" evidence="6"/>
<dbReference type="SUPFAM" id="SSF116734">
    <property type="entry name" value="DNA methylase specificity domain"/>
    <property type="match status" value="2"/>
</dbReference>
<dbReference type="CDD" id="cd17256">
    <property type="entry name" value="RMtype1_S_EcoJA65PI-TRD1-CR1_like"/>
    <property type="match status" value="1"/>
</dbReference>
<reference evidence="6 7" key="1">
    <citation type="journal article" date="2021" name="J. Microbiol. Biotechnol.">
        <title>An Efficient Markerless Deletion System Suitable for the Industrial Strains of Streptomyces.</title>
        <authorList>
            <person name="Dong J."/>
            <person name="Wei J."/>
            <person name="Li H."/>
            <person name="Zhao S."/>
            <person name="Guan W."/>
        </authorList>
    </citation>
    <scope>NUCLEOTIDE SEQUENCE [LARGE SCALE GENOMIC DNA]</scope>
    <source>
        <strain evidence="6 7">CICC 11043</strain>
    </source>
</reference>
<evidence type="ECO:0000256" key="1">
    <source>
        <dbReference type="ARBA" id="ARBA00010923"/>
    </source>
</evidence>
<organism evidence="6 7">
    <name type="scientific">Streptomyces coeruleorubidus</name>
    <dbReference type="NCBI Taxonomy" id="116188"/>
    <lineage>
        <taxon>Bacteria</taxon>
        <taxon>Bacillati</taxon>
        <taxon>Actinomycetota</taxon>
        <taxon>Actinomycetes</taxon>
        <taxon>Kitasatosporales</taxon>
        <taxon>Streptomycetaceae</taxon>
        <taxon>Streptomyces</taxon>
    </lineage>
</organism>
<dbReference type="InterPro" id="IPR000055">
    <property type="entry name" value="Restrct_endonuc_typeI_TRD"/>
</dbReference>
<accession>A0ABZ0KCD9</accession>
<feature type="coiled-coil region" evidence="4">
    <location>
        <begin position="373"/>
        <end position="400"/>
    </location>
</feature>
<evidence type="ECO:0000313" key="6">
    <source>
        <dbReference type="EMBL" id="WOT35393.1"/>
    </source>
</evidence>
<evidence type="ECO:0000256" key="2">
    <source>
        <dbReference type="ARBA" id="ARBA00022747"/>
    </source>
</evidence>
<keyword evidence="6" id="KW-0540">Nuclease</keyword>
<proteinExistence type="inferred from homology"/>